<accession>A0A563VYB7</accession>
<keyword evidence="5" id="KW-0645">Protease</keyword>
<dbReference type="GO" id="GO:0006465">
    <property type="term" value="P:signal peptide processing"/>
    <property type="evidence" value="ECO:0007669"/>
    <property type="project" value="InterPro"/>
</dbReference>
<evidence type="ECO:0000256" key="3">
    <source>
        <dbReference type="ARBA" id="ARBA00023136"/>
    </source>
</evidence>
<name>A0A563VYB7_9CYAN</name>
<dbReference type="InterPro" id="IPR014124">
    <property type="entry name" value="Pept_S26A_Sod_Ni_maturase"/>
</dbReference>
<proteinExistence type="predicted"/>
<keyword evidence="2" id="KW-0378">Hydrolase</keyword>
<dbReference type="GO" id="GO:0016020">
    <property type="term" value="C:membrane"/>
    <property type="evidence" value="ECO:0007669"/>
    <property type="project" value="UniProtKB-SubCell"/>
</dbReference>
<dbReference type="RefSeq" id="WP_144875250.1">
    <property type="nucleotide sequence ID" value="NZ_LR214182.1"/>
</dbReference>
<keyword evidence="6" id="KW-1185">Reference proteome</keyword>
<sequence>MLNELPNTSYREFFLWIIRKRKRFQVTGISMQPLLQPGEEILINPDAYKKTLPQINDLVVVTHPDKKGLEIVKRISSIAEDGTFFLLGDNLAHSTDSRSFGTIHREDIIGKVTSIFS</sequence>
<dbReference type="SUPFAM" id="SSF51306">
    <property type="entry name" value="LexA/Signal peptidase"/>
    <property type="match status" value="1"/>
</dbReference>
<dbReference type="OrthoDB" id="541652at2"/>
<reference evidence="5 6" key="1">
    <citation type="submission" date="2019-01" db="EMBL/GenBank/DDBJ databases">
        <authorList>
            <person name="Brito A."/>
        </authorList>
    </citation>
    <scope>NUCLEOTIDE SEQUENCE [LARGE SCALE GENOMIC DNA]</scope>
    <source>
        <strain evidence="5">1</strain>
    </source>
</reference>
<dbReference type="GO" id="GO:0004252">
    <property type="term" value="F:serine-type endopeptidase activity"/>
    <property type="evidence" value="ECO:0007669"/>
    <property type="project" value="InterPro"/>
</dbReference>
<dbReference type="Pfam" id="PF10502">
    <property type="entry name" value="Peptidase_S26"/>
    <property type="match status" value="2"/>
</dbReference>
<dbReference type="CDD" id="cd06530">
    <property type="entry name" value="S26_SPase_I"/>
    <property type="match status" value="1"/>
</dbReference>
<evidence type="ECO:0000259" key="4">
    <source>
        <dbReference type="Pfam" id="PF10502"/>
    </source>
</evidence>
<dbReference type="InterPro" id="IPR036286">
    <property type="entry name" value="LexA/Signal_pep-like_sf"/>
</dbReference>
<feature type="domain" description="Peptidase S26" evidence="4">
    <location>
        <begin position="81"/>
        <end position="116"/>
    </location>
</feature>
<dbReference type="InterPro" id="IPR019533">
    <property type="entry name" value="Peptidase_S26"/>
</dbReference>
<evidence type="ECO:0000256" key="1">
    <source>
        <dbReference type="ARBA" id="ARBA00004370"/>
    </source>
</evidence>
<dbReference type="PANTHER" id="PTHR12383:SF16">
    <property type="entry name" value="MITOCHONDRIAL INNER MEMBRANE PROTEASE SUBUNIT 1"/>
    <property type="match status" value="1"/>
</dbReference>
<keyword evidence="3" id="KW-0472">Membrane</keyword>
<comment type="subcellular location">
    <subcellularLocation>
        <location evidence="1">Membrane</location>
    </subcellularLocation>
</comment>
<dbReference type="EMBL" id="CAACVJ010000387">
    <property type="protein sequence ID" value="VEP16419.1"/>
    <property type="molecule type" value="Genomic_DNA"/>
</dbReference>
<dbReference type="Gene3D" id="2.10.109.10">
    <property type="entry name" value="Umud Fragment, subunit A"/>
    <property type="match status" value="1"/>
</dbReference>
<evidence type="ECO:0000313" key="5">
    <source>
        <dbReference type="EMBL" id="VEP16419.1"/>
    </source>
</evidence>
<dbReference type="PANTHER" id="PTHR12383">
    <property type="entry name" value="PROTEASE FAMILY S26 MITOCHONDRIAL INNER MEMBRANE PROTEASE-RELATED"/>
    <property type="match status" value="1"/>
</dbReference>
<dbReference type="NCBIfam" id="TIGR02754">
    <property type="entry name" value="sod_Ni_protease"/>
    <property type="match status" value="1"/>
</dbReference>
<evidence type="ECO:0000256" key="2">
    <source>
        <dbReference type="ARBA" id="ARBA00022801"/>
    </source>
</evidence>
<organism evidence="5 6">
    <name type="scientific">Hyella patelloides LEGE 07179</name>
    <dbReference type="NCBI Taxonomy" id="945734"/>
    <lineage>
        <taxon>Bacteria</taxon>
        <taxon>Bacillati</taxon>
        <taxon>Cyanobacteriota</taxon>
        <taxon>Cyanophyceae</taxon>
        <taxon>Pleurocapsales</taxon>
        <taxon>Hyellaceae</taxon>
        <taxon>Hyella</taxon>
    </lineage>
</organism>
<evidence type="ECO:0000313" key="6">
    <source>
        <dbReference type="Proteomes" id="UP000320055"/>
    </source>
</evidence>
<dbReference type="InterPro" id="IPR052064">
    <property type="entry name" value="Mito_IMP1_subunit"/>
</dbReference>
<dbReference type="Proteomes" id="UP000320055">
    <property type="component" value="Unassembled WGS sequence"/>
</dbReference>
<feature type="domain" description="Peptidase S26" evidence="4">
    <location>
        <begin position="22"/>
        <end position="77"/>
    </location>
</feature>
<gene>
    <name evidence="5" type="ORF">H1P_4470006</name>
</gene>
<dbReference type="AlphaFoldDB" id="A0A563VYB7"/>
<protein>
    <submittedName>
        <fullName evidence="5">Nickel-type superoxide dismutase maturation protease</fullName>
    </submittedName>
</protein>